<dbReference type="InterPro" id="IPR027417">
    <property type="entry name" value="P-loop_NTPase"/>
</dbReference>
<dbReference type="GO" id="GO:0046872">
    <property type="term" value="F:metal ion binding"/>
    <property type="evidence" value="ECO:0007669"/>
    <property type="project" value="UniProtKB-KW"/>
</dbReference>
<keyword evidence="8" id="KW-0067">ATP-binding</keyword>
<feature type="domain" description="Helicase ATP-binding" evidence="17">
    <location>
        <begin position="17"/>
        <end position="283"/>
    </location>
</feature>
<evidence type="ECO:0000256" key="1">
    <source>
        <dbReference type="ARBA" id="ARBA00001966"/>
    </source>
</evidence>
<evidence type="ECO:0000256" key="11">
    <source>
        <dbReference type="ARBA" id="ARBA00023125"/>
    </source>
</evidence>
<evidence type="ECO:0000256" key="8">
    <source>
        <dbReference type="ARBA" id="ARBA00022840"/>
    </source>
</evidence>
<keyword evidence="12" id="KW-0234">DNA repair</keyword>
<dbReference type="InterPro" id="IPR010614">
    <property type="entry name" value="RAD3-like_helicase_DEAD"/>
</dbReference>
<dbReference type="InterPro" id="IPR014013">
    <property type="entry name" value="Helic_SF1/SF2_ATP-bd_DinG/Rad3"/>
</dbReference>
<organism evidence="18 19">
    <name type="scientific">Mariprofundus aestuarium</name>
    <dbReference type="NCBI Taxonomy" id="1921086"/>
    <lineage>
        <taxon>Bacteria</taxon>
        <taxon>Pseudomonadati</taxon>
        <taxon>Pseudomonadota</taxon>
        <taxon>Candidatius Mariprofundia</taxon>
        <taxon>Mariprofundales</taxon>
        <taxon>Mariprofundaceae</taxon>
        <taxon>Mariprofundus</taxon>
    </lineage>
</organism>
<evidence type="ECO:0000256" key="4">
    <source>
        <dbReference type="ARBA" id="ARBA00022741"/>
    </source>
</evidence>
<evidence type="ECO:0000256" key="16">
    <source>
        <dbReference type="ARBA" id="ARBA00048954"/>
    </source>
</evidence>
<dbReference type="Pfam" id="PF06733">
    <property type="entry name" value="DEAD_2"/>
    <property type="match status" value="1"/>
</dbReference>
<keyword evidence="5" id="KW-0227">DNA damage</keyword>
<keyword evidence="9" id="KW-0408">Iron</keyword>
<dbReference type="GO" id="GO:0006281">
    <property type="term" value="P:DNA repair"/>
    <property type="evidence" value="ECO:0007669"/>
    <property type="project" value="UniProtKB-KW"/>
</dbReference>
<evidence type="ECO:0000256" key="14">
    <source>
        <dbReference type="ARBA" id="ARBA00038058"/>
    </source>
</evidence>
<keyword evidence="19" id="KW-1185">Reference proteome</keyword>
<dbReference type="InterPro" id="IPR011545">
    <property type="entry name" value="DEAD/DEAH_box_helicase_dom"/>
</dbReference>
<dbReference type="SUPFAM" id="SSF52540">
    <property type="entry name" value="P-loop containing nucleoside triphosphate hydrolases"/>
    <property type="match status" value="1"/>
</dbReference>
<dbReference type="Gene3D" id="3.40.50.300">
    <property type="entry name" value="P-loop containing nucleotide triphosphate hydrolases"/>
    <property type="match status" value="2"/>
</dbReference>
<dbReference type="GO" id="GO:0051539">
    <property type="term" value="F:4 iron, 4 sulfur cluster binding"/>
    <property type="evidence" value="ECO:0007669"/>
    <property type="project" value="UniProtKB-KW"/>
</dbReference>
<name>A0A2K8L156_MARES</name>
<dbReference type="InterPro" id="IPR045028">
    <property type="entry name" value="DinG/Rad3-like"/>
</dbReference>
<keyword evidence="13" id="KW-0413">Isomerase</keyword>
<dbReference type="EC" id="5.6.2.3" evidence="15"/>
<evidence type="ECO:0000256" key="10">
    <source>
        <dbReference type="ARBA" id="ARBA00023014"/>
    </source>
</evidence>
<keyword evidence="3" id="KW-0479">Metal-binding</keyword>
<comment type="catalytic activity">
    <reaction evidence="16">
        <text>ATP + H2O = ADP + phosphate + H(+)</text>
        <dbReference type="Rhea" id="RHEA:13065"/>
        <dbReference type="ChEBI" id="CHEBI:15377"/>
        <dbReference type="ChEBI" id="CHEBI:15378"/>
        <dbReference type="ChEBI" id="CHEBI:30616"/>
        <dbReference type="ChEBI" id="CHEBI:43474"/>
        <dbReference type="ChEBI" id="CHEBI:456216"/>
        <dbReference type="EC" id="5.6.2.3"/>
    </reaction>
</comment>
<keyword evidence="6 18" id="KW-0378">Hydrolase</keyword>
<dbReference type="PANTHER" id="PTHR11472">
    <property type="entry name" value="DNA REPAIR DEAD HELICASE RAD3/XP-D SUBFAMILY MEMBER"/>
    <property type="match status" value="1"/>
</dbReference>
<evidence type="ECO:0000313" key="19">
    <source>
        <dbReference type="Proteomes" id="UP000231701"/>
    </source>
</evidence>
<keyword evidence="10" id="KW-0411">Iron-sulfur</keyword>
<dbReference type="Pfam" id="PF13307">
    <property type="entry name" value="Helicase_C_2"/>
    <property type="match status" value="1"/>
</dbReference>
<dbReference type="SMART" id="SM00488">
    <property type="entry name" value="DEXDc2"/>
    <property type="match status" value="1"/>
</dbReference>
<dbReference type="SMART" id="SM00491">
    <property type="entry name" value="HELICc2"/>
    <property type="match status" value="1"/>
</dbReference>
<keyword evidence="4" id="KW-0547">Nucleotide-binding</keyword>
<dbReference type="GO" id="GO:0016887">
    <property type="term" value="F:ATP hydrolysis activity"/>
    <property type="evidence" value="ECO:0007669"/>
    <property type="project" value="RHEA"/>
</dbReference>
<comment type="cofactor">
    <cofactor evidence="1">
        <name>[4Fe-4S] cluster</name>
        <dbReference type="ChEBI" id="CHEBI:49883"/>
    </cofactor>
</comment>
<evidence type="ECO:0000256" key="13">
    <source>
        <dbReference type="ARBA" id="ARBA00023235"/>
    </source>
</evidence>
<keyword evidence="11" id="KW-0238">DNA-binding</keyword>
<dbReference type="InterPro" id="IPR014001">
    <property type="entry name" value="Helicase_ATP-bd"/>
</dbReference>
<evidence type="ECO:0000256" key="12">
    <source>
        <dbReference type="ARBA" id="ARBA00023204"/>
    </source>
</evidence>
<proteinExistence type="inferred from homology"/>
<dbReference type="AlphaFoldDB" id="A0A2K8L156"/>
<evidence type="ECO:0000256" key="15">
    <source>
        <dbReference type="ARBA" id="ARBA00044969"/>
    </source>
</evidence>
<evidence type="ECO:0000256" key="6">
    <source>
        <dbReference type="ARBA" id="ARBA00022801"/>
    </source>
</evidence>
<dbReference type="PANTHER" id="PTHR11472:SF34">
    <property type="entry name" value="REGULATOR OF TELOMERE ELONGATION HELICASE 1"/>
    <property type="match status" value="1"/>
</dbReference>
<comment type="similarity">
    <text evidence="14">Belongs to the helicase family. DinG subfamily.</text>
</comment>
<accession>A0A2K8L156</accession>
<dbReference type="OrthoDB" id="9805194at2"/>
<keyword evidence="7 18" id="KW-0347">Helicase</keyword>
<dbReference type="InterPro" id="IPR006554">
    <property type="entry name" value="Helicase-like_DEXD_c2"/>
</dbReference>
<reference evidence="18 19" key="1">
    <citation type="submission" date="2016-12" db="EMBL/GenBank/DDBJ databases">
        <title>Isolation and genomic insights into novel planktonic Zetaproteobacteria from stratified waters of the Chesapeake Bay.</title>
        <authorList>
            <person name="McAllister S.M."/>
            <person name="Kato S."/>
            <person name="Chan C.S."/>
            <person name="Chiu B.K."/>
            <person name="Field E.K."/>
        </authorList>
    </citation>
    <scope>NUCLEOTIDE SEQUENCE [LARGE SCALE GENOMIC DNA]</scope>
    <source>
        <strain evidence="18 19">CP-5</strain>
    </source>
</reference>
<dbReference type="InterPro" id="IPR006555">
    <property type="entry name" value="ATP-dep_Helicase_C"/>
</dbReference>
<dbReference type="GO" id="GO:0005524">
    <property type="term" value="F:ATP binding"/>
    <property type="evidence" value="ECO:0007669"/>
    <property type="project" value="UniProtKB-KW"/>
</dbReference>
<dbReference type="PROSITE" id="PS51193">
    <property type="entry name" value="HELICASE_ATP_BIND_2"/>
    <property type="match status" value="1"/>
</dbReference>
<dbReference type="Proteomes" id="UP000231701">
    <property type="component" value="Chromosome"/>
</dbReference>
<gene>
    <name evidence="18" type="ORF">Ga0123461_1535</name>
</gene>
<evidence type="ECO:0000256" key="3">
    <source>
        <dbReference type="ARBA" id="ARBA00022723"/>
    </source>
</evidence>
<dbReference type="EMBL" id="CP018799">
    <property type="protein sequence ID" value="ATX79949.1"/>
    <property type="molecule type" value="Genomic_DNA"/>
</dbReference>
<protein>
    <recommendedName>
        <fullName evidence="15">DNA 5'-3' helicase</fullName>
        <ecNumber evidence="15">5.6.2.3</ecNumber>
    </recommendedName>
</protein>
<dbReference type="GO" id="GO:0043139">
    <property type="term" value="F:5'-3' DNA helicase activity"/>
    <property type="evidence" value="ECO:0007669"/>
    <property type="project" value="UniProtKB-EC"/>
</dbReference>
<evidence type="ECO:0000256" key="9">
    <source>
        <dbReference type="ARBA" id="ARBA00023004"/>
    </source>
</evidence>
<dbReference type="RefSeq" id="WP_100277778.1">
    <property type="nucleotide sequence ID" value="NZ_CP018799.1"/>
</dbReference>
<dbReference type="KEGG" id="maes:Ga0123461_1535"/>
<dbReference type="Pfam" id="PF00270">
    <property type="entry name" value="DEAD"/>
    <property type="match status" value="1"/>
</dbReference>
<evidence type="ECO:0000256" key="2">
    <source>
        <dbReference type="ARBA" id="ARBA00022485"/>
    </source>
</evidence>
<keyword evidence="2" id="KW-0004">4Fe-4S</keyword>
<evidence type="ECO:0000313" key="18">
    <source>
        <dbReference type="EMBL" id="ATX79949.1"/>
    </source>
</evidence>
<sequence length="619" mass="69085">MSDLAGLVRRDFDDESALVEGLPGYARREEQIKLAGEIAETFDQKGMLLAEAETGTGKTLAYLLPALRSADKILISTHTRSLQDQLVHRDLPAVQKALGARRRVALLKGRSNYLCPQHLRRSVSSAQLEIWQRKSLLKVLEWSETSKDGDLSGLDFDVFAKGIGPMVTATADQCLGSRCGDFEECPLMKARLKAQVADIVVTNHSLLLADAALKSGEYGEILPSFDVYVIDEAHSLPELACQHFGIQLTRLTLIQWLNDMQALLDELGDEAALKKDIVLLGRDLLDAWQKADLELVEQYWREMFKLADSRRERSEDLARLADRAEQIIAEIGMVRKPAEGFVGWSEGDADNRRYVVAPVETGPVLKQHLWERPAAFILLSATLRVSGSFAYTKNRLGFEEASESYHASPFDYSRQAMIYLPRSLPDPRSDQGLSAITDEMETLIRASQGRAFVLFTSWQALTQVGPELARRLPWNVLIQGESGSRDAILDTFRSDTHSVLCGTRSFWEGVDVPGEALSLVIIDKMPFAPFNDPLLKARIKRCEELGGSGFSDIQLPEAIATLRQGAGRLIRSVHDRGVMALLDSRLYVKGYGREVARNLPPAPIKDDLSEVRWFYEQDD</sequence>
<evidence type="ECO:0000256" key="5">
    <source>
        <dbReference type="ARBA" id="ARBA00022763"/>
    </source>
</evidence>
<dbReference type="SMART" id="SM00487">
    <property type="entry name" value="DEXDc"/>
    <property type="match status" value="1"/>
</dbReference>
<evidence type="ECO:0000259" key="17">
    <source>
        <dbReference type="PROSITE" id="PS51193"/>
    </source>
</evidence>
<evidence type="ECO:0000256" key="7">
    <source>
        <dbReference type="ARBA" id="ARBA00022806"/>
    </source>
</evidence>
<dbReference type="GO" id="GO:0003677">
    <property type="term" value="F:DNA binding"/>
    <property type="evidence" value="ECO:0007669"/>
    <property type="project" value="UniProtKB-KW"/>
</dbReference>